<comment type="caution">
    <text evidence="2">The sequence shown here is derived from an EMBL/GenBank/DDBJ whole genome shotgun (WGS) entry which is preliminary data.</text>
</comment>
<reference evidence="2 3" key="1">
    <citation type="submission" date="2019-10" db="EMBL/GenBank/DDBJ databases">
        <authorList>
            <person name="Palmer J.M."/>
        </authorList>
    </citation>
    <scope>NUCLEOTIDE SEQUENCE [LARGE SCALE GENOMIC DNA]</scope>
    <source>
        <strain evidence="2 3">TWF730</strain>
    </source>
</reference>
<sequence>MCRSVFTFRCYHLSVAEAIQGDCHCGKLEGRKTLTSLCPSCTLFSRAVVNTPQLHWLLEQQENAAETILTGFCLDPFENRAANGTGAKFSKSGPLPPLQSPSLDTSFRPATYAAAVRGKPGLQKPSHQKVAATEDQKPGPSNYRQQHGGRHAGKKG</sequence>
<dbReference type="EMBL" id="JAVHNS010000015">
    <property type="protein sequence ID" value="KAK6334464.1"/>
    <property type="molecule type" value="Genomic_DNA"/>
</dbReference>
<gene>
    <name evidence="2" type="ORF">TWF730_003678</name>
</gene>
<keyword evidence="3" id="KW-1185">Reference proteome</keyword>
<accession>A0AAV9U4C0</accession>
<organism evidence="2 3">
    <name type="scientific">Orbilia blumenaviensis</name>
    <dbReference type="NCBI Taxonomy" id="1796055"/>
    <lineage>
        <taxon>Eukaryota</taxon>
        <taxon>Fungi</taxon>
        <taxon>Dikarya</taxon>
        <taxon>Ascomycota</taxon>
        <taxon>Pezizomycotina</taxon>
        <taxon>Orbiliomycetes</taxon>
        <taxon>Orbiliales</taxon>
        <taxon>Orbiliaceae</taxon>
        <taxon>Orbilia</taxon>
    </lineage>
</organism>
<evidence type="ECO:0000313" key="3">
    <source>
        <dbReference type="Proteomes" id="UP001373714"/>
    </source>
</evidence>
<dbReference type="Proteomes" id="UP001373714">
    <property type="component" value="Unassembled WGS sequence"/>
</dbReference>
<evidence type="ECO:0000313" key="2">
    <source>
        <dbReference type="EMBL" id="KAK6334464.1"/>
    </source>
</evidence>
<feature type="region of interest" description="Disordered" evidence="1">
    <location>
        <begin position="84"/>
        <end position="156"/>
    </location>
</feature>
<protein>
    <submittedName>
        <fullName evidence="2">Uncharacterized protein</fullName>
    </submittedName>
</protein>
<feature type="compositionally biased region" description="Basic residues" evidence="1">
    <location>
        <begin position="147"/>
        <end position="156"/>
    </location>
</feature>
<proteinExistence type="predicted"/>
<evidence type="ECO:0000256" key="1">
    <source>
        <dbReference type="SAM" id="MobiDB-lite"/>
    </source>
</evidence>
<name>A0AAV9U4C0_9PEZI</name>
<dbReference type="AlphaFoldDB" id="A0AAV9U4C0"/>